<reference evidence="5 6" key="1">
    <citation type="submission" date="2020-03" db="EMBL/GenBank/DDBJ databases">
        <title>Sequencing the genomes of 1000 actinobacteria strains.</title>
        <authorList>
            <person name="Klenk H.-P."/>
        </authorList>
    </citation>
    <scope>NUCLEOTIDE SEQUENCE [LARGE SCALE GENOMIC DNA]</scope>
    <source>
        <strain evidence="5 6">DSM 44556</strain>
    </source>
</reference>
<dbReference type="Pfam" id="PF04234">
    <property type="entry name" value="CopC"/>
    <property type="match status" value="1"/>
</dbReference>
<organism evidence="5 6">
    <name type="scientific">Mycolicibacterium fluoranthenivorans</name>
    <dbReference type="NCBI Taxonomy" id="258505"/>
    <lineage>
        <taxon>Bacteria</taxon>
        <taxon>Bacillati</taxon>
        <taxon>Actinomycetota</taxon>
        <taxon>Actinomycetes</taxon>
        <taxon>Mycobacteriales</taxon>
        <taxon>Mycobacteriaceae</taxon>
        <taxon>Mycolicibacterium</taxon>
    </lineage>
</organism>
<evidence type="ECO:0000256" key="3">
    <source>
        <dbReference type="SAM" id="SignalP"/>
    </source>
</evidence>
<evidence type="ECO:0000256" key="2">
    <source>
        <dbReference type="ARBA" id="ARBA00023008"/>
    </source>
</evidence>
<dbReference type="RefSeq" id="WP_167156158.1">
    <property type="nucleotide sequence ID" value="NZ_JAANOW010000001.1"/>
</dbReference>
<feature type="signal peptide" evidence="3">
    <location>
        <begin position="1"/>
        <end position="34"/>
    </location>
</feature>
<name>A0A7X5TW59_9MYCO</name>
<sequence length="128" mass="13006">MRRTVAITPARMGATLGGAALVAAALVNPAVASAHSFVVTTAPHRDAATTAPAQVTTTWNEAVTNVKESVTGPDKATWSTGPVNGSGAVYSVALRPSPPPGAYTVNWEATSDDGDEIRGSWGFTVSPS</sequence>
<feature type="chain" id="PRO_5030585018" evidence="3">
    <location>
        <begin position="35"/>
        <end position="128"/>
    </location>
</feature>
<dbReference type="EMBL" id="JAANOW010000001">
    <property type="protein sequence ID" value="NIH93874.1"/>
    <property type="molecule type" value="Genomic_DNA"/>
</dbReference>
<dbReference type="Proteomes" id="UP000547444">
    <property type="component" value="Unassembled WGS sequence"/>
</dbReference>
<dbReference type="GO" id="GO:0046688">
    <property type="term" value="P:response to copper ion"/>
    <property type="evidence" value="ECO:0007669"/>
    <property type="project" value="InterPro"/>
</dbReference>
<proteinExistence type="predicted"/>
<dbReference type="SUPFAM" id="SSF81296">
    <property type="entry name" value="E set domains"/>
    <property type="match status" value="1"/>
</dbReference>
<keyword evidence="1 3" id="KW-0732">Signal</keyword>
<comment type="caution">
    <text evidence="5">The sequence shown here is derived from an EMBL/GenBank/DDBJ whole genome shotgun (WGS) entry which is preliminary data.</text>
</comment>
<evidence type="ECO:0000313" key="5">
    <source>
        <dbReference type="EMBL" id="NIH93874.1"/>
    </source>
</evidence>
<keyword evidence="2" id="KW-0186">Copper</keyword>
<dbReference type="InterPro" id="IPR007348">
    <property type="entry name" value="CopC_dom"/>
</dbReference>
<dbReference type="AlphaFoldDB" id="A0A7X5TW59"/>
<evidence type="ECO:0000256" key="1">
    <source>
        <dbReference type="ARBA" id="ARBA00022729"/>
    </source>
</evidence>
<dbReference type="GO" id="GO:0005507">
    <property type="term" value="F:copper ion binding"/>
    <property type="evidence" value="ECO:0007669"/>
    <property type="project" value="InterPro"/>
</dbReference>
<dbReference type="GO" id="GO:0042597">
    <property type="term" value="C:periplasmic space"/>
    <property type="evidence" value="ECO:0007669"/>
    <property type="project" value="InterPro"/>
</dbReference>
<evidence type="ECO:0000313" key="6">
    <source>
        <dbReference type="Proteomes" id="UP000547444"/>
    </source>
</evidence>
<feature type="domain" description="CopC" evidence="4">
    <location>
        <begin position="35"/>
        <end position="125"/>
    </location>
</feature>
<accession>A0A7X5TW59</accession>
<gene>
    <name evidence="5" type="ORF">FHU31_000830</name>
</gene>
<dbReference type="Gene3D" id="2.60.40.1220">
    <property type="match status" value="1"/>
</dbReference>
<dbReference type="InterPro" id="IPR014756">
    <property type="entry name" value="Ig_E-set"/>
</dbReference>
<keyword evidence="6" id="KW-1185">Reference proteome</keyword>
<dbReference type="InterPro" id="IPR014755">
    <property type="entry name" value="Cu-Rt/internalin_Ig-like"/>
</dbReference>
<protein>
    <submittedName>
        <fullName evidence="5">Methionine-rich copper-binding protein CopC</fullName>
    </submittedName>
</protein>
<evidence type="ECO:0000259" key="4">
    <source>
        <dbReference type="Pfam" id="PF04234"/>
    </source>
</evidence>